<name>A0ABQ6I2F7_9MICO</name>
<evidence type="ECO:0000256" key="2">
    <source>
        <dbReference type="SAM" id="Phobius"/>
    </source>
</evidence>
<proteinExistence type="predicted"/>
<comment type="caution">
    <text evidence="3">The sequence shown here is derived from an EMBL/GenBank/DDBJ whole genome shotgun (WGS) entry which is preliminary data.</text>
</comment>
<keyword evidence="2" id="KW-0812">Transmembrane</keyword>
<keyword evidence="4" id="KW-1185">Reference proteome</keyword>
<gene>
    <name evidence="3" type="ORF">GCM10025864_26200</name>
</gene>
<evidence type="ECO:0000256" key="1">
    <source>
        <dbReference type="SAM" id="MobiDB-lite"/>
    </source>
</evidence>
<sequence>MDAMSLQVALVSAASKCGEPTGPCAFSDRWADFYASYVAPARDVTVPALCVFFAILVLARLVPVVMPLPRERVGVWDRVPSSADEPPTSTAAGNAGDAPRTEPTGTPARLRARCGSTPVYRTVRRARAARRQDPDSWVDLVAWPRFWRRSQVVAGLALACAASLALVLWLPGLGRGRWLAVFGSLGAALAAAGLLGTWLGSRLRLTIDAATDDGTSATSAAAHIAARVADLGASSPRGLELPRGTDTSALVGSVLGDLPESKLVQAAVRIVQGLFGTTPWRADVNALDQDTVSVVLTRNGRQAASAVVDRQLLLAETGLLDLDPDAGKTDLHRFVAALIVVTLARYRPREFAGLCGASEWRSLGLYDLASTRYGGKQQLAIQRRLLARAVELDPGSWLAQLSFRRACERYATTPRELARYRRWLDELLARDGVLRRPGFESLRLRALYTCLSLSINARFASAEDAREPKSPVDDAWQTALADATRLLRAVDRVDPRSTRVRLAFDMGRTALPLARTVRAYVGALERYVAAKNAAEPDRRRHLRPPNPDQVQALHVGITHLESAELDAARRPTRRLRRGARGADRQDAPAGAYGTKTLYNLGCYYASKPTPSRKDRAEALHALGLATQDPTFRSWAVSDPQLAGIRADPSFWYALGLESRTDFLDLLVVAPFADRLRGAGLTTAREIEVRDADELAELTGAHTAEVSAILELAALRGQTAPPYGLGPDVPVPSGPRGEALADPIAIEVLHVLLRRGCASRHALARLRGTAEGERLVEEVVAALRTHLMVRPGLDAALADWLGLPRTSGTAPVRASSDATV</sequence>
<dbReference type="Proteomes" id="UP001157091">
    <property type="component" value="Unassembled WGS sequence"/>
</dbReference>
<keyword evidence="2" id="KW-1133">Transmembrane helix</keyword>
<dbReference type="EMBL" id="BSUK01000001">
    <property type="protein sequence ID" value="GMA24861.1"/>
    <property type="molecule type" value="Genomic_DNA"/>
</dbReference>
<reference evidence="4" key="1">
    <citation type="journal article" date="2019" name="Int. J. Syst. Evol. Microbiol.">
        <title>The Global Catalogue of Microorganisms (GCM) 10K type strain sequencing project: providing services to taxonomists for standard genome sequencing and annotation.</title>
        <authorList>
            <consortium name="The Broad Institute Genomics Platform"/>
            <consortium name="The Broad Institute Genome Sequencing Center for Infectious Disease"/>
            <person name="Wu L."/>
            <person name="Ma J."/>
        </authorList>
    </citation>
    <scope>NUCLEOTIDE SEQUENCE [LARGE SCALE GENOMIC DNA]</scope>
    <source>
        <strain evidence="4">NBRC 106348</strain>
    </source>
</reference>
<feature type="transmembrane region" description="Helical" evidence="2">
    <location>
        <begin position="44"/>
        <end position="62"/>
    </location>
</feature>
<keyword evidence="2" id="KW-0472">Membrane</keyword>
<organism evidence="3 4">
    <name type="scientific">Luteimicrobium album</name>
    <dbReference type="NCBI Taxonomy" id="1054550"/>
    <lineage>
        <taxon>Bacteria</taxon>
        <taxon>Bacillati</taxon>
        <taxon>Actinomycetota</taxon>
        <taxon>Actinomycetes</taxon>
        <taxon>Micrococcales</taxon>
        <taxon>Luteimicrobium</taxon>
    </lineage>
</organism>
<evidence type="ECO:0000313" key="4">
    <source>
        <dbReference type="Proteomes" id="UP001157091"/>
    </source>
</evidence>
<feature type="transmembrane region" description="Helical" evidence="2">
    <location>
        <begin position="152"/>
        <end position="172"/>
    </location>
</feature>
<accession>A0ABQ6I2F7</accession>
<protein>
    <submittedName>
        <fullName evidence="3">Uncharacterized protein</fullName>
    </submittedName>
</protein>
<evidence type="ECO:0000313" key="3">
    <source>
        <dbReference type="EMBL" id="GMA24861.1"/>
    </source>
</evidence>
<dbReference type="RefSeq" id="WP_284293563.1">
    <property type="nucleotide sequence ID" value="NZ_BSUK01000001.1"/>
</dbReference>
<feature type="region of interest" description="Disordered" evidence="1">
    <location>
        <begin position="78"/>
        <end position="109"/>
    </location>
</feature>
<feature type="transmembrane region" description="Helical" evidence="2">
    <location>
        <begin position="178"/>
        <end position="199"/>
    </location>
</feature>